<protein>
    <recommendedName>
        <fullName evidence="1">DDE-1 domain-containing protein</fullName>
    </recommendedName>
</protein>
<dbReference type="Pfam" id="PF03184">
    <property type="entry name" value="DDE_1"/>
    <property type="match status" value="1"/>
</dbReference>
<dbReference type="EMBL" id="JAAAIL010000507">
    <property type="protein sequence ID" value="KAG0275212.1"/>
    <property type="molecule type" value="Genomic_DNA"/>
</dbReference>
<sequence length="225" mass="25195">MKPAGAVDMEANRPAFEAIAQQLSDYAPSDVYNCDETGLYLKVVSNPKYRLLDLDLTVESKLEVSYHGTGYMTSDIFLAWLLAFDQSMEGRKVALLMDNAPGHGKEDLLDRKPRNIPLDAVIIMSFKVKYGRLIIPVISYFRHQQEDAAKVRIPKGHLWACWPEAWDKGTTSAIRNCFARVPVLPDAMREALKNAAAAANDAPDIELAQLRAELVQLYLDVTPWS</sequence>
<accession>A0AAD4DDS7</accession>
<evidence type="ECO:0000259" key="1">
    <source>
        <dbReference type="Pfam" id="PF03184"/>
    </source>
</evidence>
<dbReference type="GO" id="GO:0003676">
    <property type="term" value="F:nucleic acid binding"/>
    <property type="evidence" value="ECO:0007669"/>
    <property type="project" value="InterPro"/>
</dbReference>
<keyword evidence="3" id="KW-1185">Reference proteome</keyword>
<evidence type="ECO:0000313" key="3">
    <source>
        <dbReference type="Proteomes" id="UP001194580"/>
    </source>
</evidence>
<feature type="domain" description="DDE-1" evidence="1">
    <location>
        <begin position="62"/>
        <end position="178"/>
    </location>
</feature>
<reference evidence="2" key="1">
    <citation type="journal article" date="2020" name="Fungal Divers.">
        <title>Resolving the Mortierellaceae phylogeny through synthesis of multi-gene phylogenetics and phylogenomics.</title>
        <authorList>
            <person name="Vandepol N."/>
            <person name="Liber J."/>
            <person name="Desiro A."/>
            <person name="Na H."/>
            <person name="Kennedy M."/>
            <person name="Barry K."/>
            <person name="Grigoriev I.V."/>
            <person name="Miller A.N."/>
            <person name="O'Donnell K."/>
            <person name="Stajich J.E."/>
            <person name="Bonito G."/>
        </authorList>
    </citation>
    <scope>NUCLEOTIDE SEQUENCE</scope>
    <source>
        <strain evidence="2">NRRL 28262</strain>
    </source>
</reference>
<dbReference type="Proteomes" id="UP001194580">
    <property type="component" value="Unassembled WGS sequence"/>
</dbReference>
<proteinExistence type="predicted"/>
<evidence type="ECO:0000313" key="2">
    <source>
        <dbReference type="EMBL" id="KAG0275212.1"/>
    </source>
</evidence>
<gene>
    <name evidence="2" type="ORF">BGZ95_009072</name>
</gene>
<dbReference type="AlphaFoldDB" id="A0AAD4DDS7"/>
<dbReference type="InterPro" id="IPR004875">
    <property type="entry name" value="DDE_SF_endonuclease_dom"/>
</dbReference>
<organism evidence="2 3">
    <name type="scientific">Linnemannia exigua</name>
    <dbReference type="NCBI Taxonomy" id="604196"/>
    <lineage>
        <taxon>Eukaryota</taxon>
        <taxon>Fungi</taxon>
        <taxon>Fungi incertae sedis</taxon>
        <taxon>Mucoromycota</taxon>
        <taxon>Mortierellomycotina</taxon>
        <taxon>Mortierellomycetes</taxon>
        <taxon>Mortierellales</taxon>
        <taxon>Mortierellaceae</taxon>
        <taxon>Linnemannia</taxon>
    </lineage>
</organism>
<comment type="caution">
    <text evidence="2">The sequence shown here is derived from an EMBL/GenBank/DDBJ whole genome shotgun (WGS) entry which is preliminary data.</text>
</comment>
<name>A0AAD4DDS7_9FUNG</name>